<feature type="compositionally biased region" description="Basic and acidic residues" evidence="1">
    <location>
        <begin position="495"/>
        <end position="509"/>
    </location>
</feature>
<feature type="compositionally biased region" description="Polar residues" evidence="1">
    <location>
        <begin position="455"/>
        <end position="465"/>
    </location>
</feature>
<feature type="transmembrane region" description="Helical" evidence="2">
    <location>
        <begin position="98"/>
        <end position="117"/>
    </location>
</feature>
<evidence type="ECO:0000259" key="3">
    <source>
        <dbReference type="Pfam" id="PF04194"/>
    </source>
</evidence>
<dbReference type="GO" id="GO:0070917">
    <property type="term" value="F:inositol phosphoceramide synthase regulator activity"/>
    <property type="evidence" value="ECO:0007669"/>
    <property type="project" value="InterPro"/>
</dbReference>
<feature type="region of interest" description="Disordered" evidence="1">
    <location>
        <begin position="201"/>
        <end position="226"/>
    </location>
</feature>
<feature type="transmembrane region" description="Helical" evidence="2">
    <location>
        <begin position="20"/>
        <end position="40"/>
    </location>
</feature>
<dbReference type="HOGENOM" id="CLU_411070_0_0_1"/>
<dbReference type="AlphaFoldDB" id="G7DWT3"/>
<protein>
    <recommendedName>
        <fullName evidence="3">Programmed cell death protein 2 C-terminal domain-containing protein</fullName>
    </recommendedName>
</protein>
<sequence length="668" mass="73182">MAPAELVFQKLPSRLPLLTSFIGLFDIKIGATIITLFALLNKVAGVYGIIAVFHGGTFAQVSMYLYSLATAGLCIWGLKGVAEESVERTLTYAHLYALDHFISTVWTAFFAIVWYVYDPHDGRRIANSDAQRELMGEGTNVGQVGGSDPEARAMAAQAVWREERAFSGFVILIGWFVRIYFILCLYSFAIHVRRGTYSSLPLSDPPPPVTASSNGTAHKRPNGSTVDNRRMFEAQADQEDEVGWNTESKSLSLAAKLRAVEFADSGNFSEPDDDDDDSSQTTYIDRQATTGTWLLFEDGEPASQSDREALFRDPTLTYFGGQFTSYHYEPFLRTHAGQCPRCTKDLNFVGAIAAPLNELTYRTLLIAQCASPQCVGQDDGGLFVWRITRQIGQEAQKPQLDEPALNPFASALTSVNPFSADSSSTFGNALFGDNPFSATPASKDAAPGPSESAVAMTQSTQSTQLNKPTRWGIAVWPMSYCFAMLEPPVKAAQSKKKEPKAYLDDHPDPSSKSASESYEVQRIQGVDSVFLHFQDVLSRQPSQFIRYEYAGKPLPYSSTSPAYERYLVKASTGSQGMTTVTRTAYAPAAFLPGAIAFEAARAPLCEQCGAQRVFEAQLMPALCTWLRTKLILGWSTAWIFTCSGDCAAIALPGGTTFSREHVTVEFEI</sequence>
<organism evidence="4 5">
    <name type="scientific">Mixia osmundae (strain CBS 9802 / IAM 14324 / JCM 22182 / KY 12970)</name>
    <dbReference type="NCBI Taxonomy" id="764103"/>
    <lineage>
        <taxon>Eukaryota</taxon>
        <taxon>Fungi</taxon>
        <taxon>Dikarya</taxon>
        <taxon>Basidiomycota</taxon>
        <taxon>Pucciniomycotina</taxon>
        <taxon>Mixiomycetes</taxon>
        <taxon>Mixiales</taxon>
        <taxon>Mixiaceae</taxon>
        <taxon>Mixia</taxon>
    </lineage>
</organism>
<dbReference type="RefSeq" id="XP_014566723.1">
    <property type="nucleotide sequence ID" value="XM_014711237.1"/>
</dbReference>
<accession>G7DWT3</accession>
<dbReference type="InParanoid" id="G7DWT3"/>
<proteinExistence type="predicted"/>
<feature type="transmembrane region" description="Helical" evidence="2">
    <location>
        <begin position="52"/>
        <end position="78"/>
    </location>
</feature>
<dbReference type="EMBL" id="BABT02000054">
    <property type="protein sequence ID" value="GAA95030.1"/>
    <property type="molecule type" value="Genomic_DNA"/>
</dbReference>
<reference evidence="4 5" key="1">
    <citation type="journal article" date="2011" name="J. Gen. Appl. Microbiol.">
        <title>Draft genome sequencing of the enigmatic basidiomycete Mixia osmundae.</title>
        <authorList>
            <person name="Nishida H."/>
            <person name="Nagatsuka Y."/>
            <person name="Sugiyama J."/>
        </authorList>
    </citation>
    <scope>NUCLEOTIDE SEQUENCE [LARGE SCALE GENOMIC DNA]</scope>
    <source>
        <strain evidence="5">CBS 9802 / IAM 14324 / JCM 22182 / KY 12970</strain>
    </source>
</reference>
<dbReference type="GO" id="GO:0006673">
    <property type="term" value="P:inositol phosphoceramide metabolic process"/>
    <property type="evidence" value="ECO:0007669"/>
    <property type="project" value="InterPro"/>
</dbReference>
<dbReference type="InterPro" id="IPR007320">
    <property type="entry name" value="PDCD2_C"/>
</dbReference>
<dbReference type="Pfam" id="PF04194">
    <property type="entry name" value="PDCD2_C"/>
    <property type="match status" value="1"/>
</dbReference>
<feature type="region of interest" description="Disordered" evidence="1">
    <location>
        <begin position="438"/>
        <end position="465"/>
    </location>
</feature>
<evidence type="ECO:0000256" key="1">
    <source>
        <dbReference type="SAM" id="MobiDB-lite"/>
    </source>
</evidence>
<dbReference type="Proteomes" id="UP000009131">
    <property type="component" value="Unassembled WGS sequence"/>
</dbReference>
<dbReference type="Pfam" id="PF08552">
    <property type="entry name" value="Kei1"/>
    <property type="match status" value="1"/>
</dbReference>
<feature type="region of interest" description="Disordered" evidence="1">
    <location>
        <begin position="495"/>
        <end position="518"/>
    </location>
</feature>
<dbReference type="OrthoDB" id="3338076at2759"/>
<reference evidence="4 5" key="2">
    <citation type="journal article" date="2012" name="Open Biol.">
        <title>Characteristics of nucleosomes and linker DNA regions on the genome of the basidiomycete Mixia osmundae revealed by mono- and dinucleosome mapping.</title>
        <authorList>
            <person name="Nishida H."/>
            <person name="Kondo S."/>
            <person name="Matsumoto T."/>
            <person name="Suzuki Y."/>
            <person name="Yoshikawa H."/>
            <person name="Taylor T.D."/>
            <person name="Sugiyama J."/>
        </authorList>
    </citation>
    <scope>NUCLEOTIDE SEQUENCE [LARGE SCALE GENOMIC DNA]</scope>
    <source>
        <strain evidence="5">CBS 9802 / IAM 14324 / JCM 22182 / KY 12970</strain>
    </source>
</reference>
<dbReference type="InterPro" id="IPR013862">
    <property type="entry name" value="Kei1"/>
</dbReference>
<dbReference type="PANTHER" id="PTHR28077:SF1">
    <property type="entry name" value="INOSITOL PHOSPHORYLCERAMIDE SYNTHASE REGULATORY SUBUNIT KEI1"/>
    <property type="match status" value="1"/>
</dbReference>
<gene>
    <name evidence="4" type="primary">Mo01685</name>
    <name evidence="4" type="ORF">E5Q_01685</name>
</gene>
<dbReference type="GO" id="GO:0070916">
    <property type="term" value="C:inositol phosphoceramide synthase complex"/>
    <property type="evidence" value="ECO:0007669"/>
    <property type="project" value="TreeGrafter"/>
</dbReference>
<evidence type="ECO:0000313" key="5">
    <source>
        <dbReference type="Proteomes" id="UP000009131"/>
    </source>
</evidence>
<keyword evidence="5" id="KW-1185">Reference proteome</keyword>
<dbReference type="PANTHER" id="PTHR28077">
    <property type="entry name" value="INOSITOL PHOSPHORYLCERAMIDE SYNTHASE REGULATORY SUBUNIT KEI1"/>
    <property type="match status" value="1"/>
</dbReference>
<keyword evidence="2" id="KW-0812">Transmembrane</keyword>
<dbReference type="GO" id="GO:0000139">
    <property type="term" value="C:Golgi membrane"/>
    <property type="evidence" value="ECO:0007669"/>
    <property type="project" value="TreeGrafter"/>
</dbReference>
<feature type="transmembrane region" description="Helical" evidence="2">
    <location>
        <begin position="169"/>
        <end position="189"/>
    </location>
</feature>
<keyword evidence="2" id="KW-1133">Transmembrane helix</keyword>
<evidence type="ECO:0000256" key="2">
    <source>
        <dbReference type="SAM" id="Phobius"/>
    </source>
</evidence>
<dbReference type="STRING" id="764103.G7DWT3"/>
<evidence type="ECO:0000313" key="4">
    <source>
        <dbReference type="EMBL" id="GAA95030.1"/>
    </source>
</evidence>
<comment type="caution">
    <text evidence="4">The sequence shown here is derived from an EMBL/GenBank/DDBJ whole genome shotgun (WGS) entry which is preliminary data.</text>
</comment>
<name>G7DWT3_MIXOS</name>
<dbReference type="eggNOG" id="KOG2061">
    <property type="taxonomic scope" value="Eukaryota"/>
</dbReference>
<dbReference type="RefSeq" id="XP_014564753.1">
    <property type="nucleotide sequence ID" value="XM_014709267.1"/>
</dbReference>
<feature type="compositionally biased region" description="Polar residues" evidence="1">
    <location>
        <begin position="210"/>
        <end position="226"/>
    </location>
</feature>
<dbReference type="FunCoup" id="G7DWT3">
    <property type="interactions" value="387"/>
</dbReference>
<feature type="domain" description="Programmed cell death protein 2 C-terminal" evidence="3">
    <location>
        <begin position="527"/>
        <end position="663"/>
    </location>
</feature>
<keyword evidence="2" id="KW-0472">Membrane</keyword>